<protein>
    <submittedName>
        <fullName evidence="19">Cysteine-rich receptor-like protein kinase 25 isoform X1</fullName>
    </submittedName>
</protein>
<dbReference type="Pfam" id="PF07714">
    <property type="entry name" value="PK_Tyr_Ser-Thr"/>
    <property type="match status" value="1"/>
</dbReference>
<evidence type="ECO:0000256" key="12">
    <source>
        <dbReference type="ARBA" id="ARBA00023170"/>
    </source>
</evidence>
<evidence type="ECO:0000313" key="18">
    <source>
        <dbReference type="Proteomes" id="UP000515121"/>
    </source>
</evidence>
<keyword evidence="4 15" id="KW-0812">Transmembrane</keyword>
<proteinExistence type="predicted"/>
<evidence type="ECO:0000259" key="17">
    <source>
        <dbReference type="PROSITE" id="PS51473"/>
    </source>
</evidence>
<comment type="subcellular location">
    <subcellularLocation>
        <location evidence="1">Membrane</location>
        <topology evidence="1">Single-pass membrane protein</topology>
    </subcellularLocation>
</comment>
<keyword evidence="2" id="KW-0723">Serine/threonine-protein kinase</keyword>
<evidence type="ECO:0000256" key="11">
    <source>
        <dbReference type="ARBA" id="ARBA00023136"/>
    </source>
</evidence>
<dbReference type="GO" id="GO:0005886">
    <property type="term" value="C:plasma membrane"/>
    <property type="evidence" value="ECO:0007669"/>
    <property type="project" value="TreeGrafter"/>
</dbReference>
<keyword evidence="8" id="KW-0418">Kinase</keyword>
<evidence type="ECO:0000256" key="4">
    <source>
        <dbReference type="ARBA" id="ARBA00022692"/>
    </source>
</evidence>
<dbReference type="FunFam" id="3.30.200.20:FF:000727">
    <property type="entry name" value="Cysteine-rich RLK (RECEPTOR-like protein kinase) 23"/>
    <property type="match status" value="1"/>
</dbReference>
<dbReference type="Proteomes" id="UP000515121">
    <property type="component" value="Unplaced"/>
</dbReference>
<sequence length="674" mass="75765">MLRKKLIITMFSFNISKTLVIYFLLRLLKLIFTCEAKPIFLYSDCTNTTTFSPNGTFQRNLNFLLSSLSSNSSRDNRFYNLTVGSGPEDIVYGLFLCRGDATKDLCGECVDTAGKDIVQRCRMEKAAIITYEECMLRYSSQNFFGKLELKPALQLVNSLNISQQDQFLELLERTTRNVTARIANDRSGRRFATVELPFTRSETIYAIGQCTQDLSVSDCNRCLEEAFNYFLPGCCGVKQGGRVIFPSCMFRYELYPFYLVAGAPSSPKPGSKGKVEGKGNLSSGKIISIVAAIVAFVLLLIAGFCILRWKRKNKYNTVEEQTAANDIMTIESLQFDLGTIAAATNKFSDDNKLGEGGFGQVFKGILPSGQEIAVKRLSRRSGQGEKEFKNEVAVVAKLQHRNLVRLLGFCLEGEEKLLIYEFVPNRSLDCFLFDSEKGRELDWSTRCKIIKGIARGILYLHEDSQLRIIHRDLKASNVLLDREMNPKISDFGMARIFGVDENQGNTSRIVGTYGYMSPEYAMHGQFSVKSDVYSFGVSVLEIISGKKNNSFHQVDGFEDLLSYSWELWSKGTPLELLDPTLRDSCLEDEVIRCIQIGLLCVQEDPAKRPSMATIVLVLNSSNVLTSVVPQRPASFFRYKNKSSIPTSELEFNQSRFSSMPSSINEVSISETYPR</sequence>
<evidence type="ECO:0000256" key="13">
    <source>
        <dbReference type="ARBA" id="ARBA00023180"/>
    </source>
</evidence>
<dbReference type="GO" id="GO:0042742">
    <property type="term" value="P:defense response to bacterium"/>
    <property type="evidence" value="ECO:0007669"/>
    <property type="project" value="UniProtKB-ARBA"/>
</dbReference>
<dbReference type="PROSITE" id="PS00107">
    <property type="entry name" value="PROTEIN_KINASE_ATP"/>
    <property type="match status" value="1"/>
</dbReference>
<evidence type="ECO:0000259" key="16">
    <source>
        <dbReference type="PROSITE" id="PS50011"/>
    </source>
</evidence>
<dbReference type="KEGG" id="dzi:111275150"/>
<dbReference type="InterPro" id="IPR038408">
    <property type="entry name" value="GNK2_sf"/>
</dbReference>
<accession>A0A6P5WJD1</accession>
<dbReference type="CDD" id="cd14066">
    <property type="entry name" value="STKc_IRAK"/>
    <property type="match status" value="1"/>
</dbReference>
<dbReference type="SUPFAM" id="SSF56112">
    <property type="entry name" value="Protein kinase-like (PK-like)"/>
    <property type="match status" value="1"/>
</dbReference>
<dbReference type="PANTHER" id="PTHR27002:SF1061">
    <property type="entry name" value="CYSTEINE-RICH RECEPTOR-LIKE PROTEIN KINASE 35"/>
    <property type="match status" value="1"/>
</dbReference>
<keyword evidence="10 15" id="KW-1133">Transmembrane helix</keyword>
<organism evidence="18 19">
    <name type="scientific">Durio zibethinus</name>
    <name type="common">Durian</name>
    <dbReference type="NCBI Taxonomy" id="66656"/>
    <lineage>
        <taxon>Eukaryota</taxon>
        <taxon>Viridiplantae</taxon>
        <taxon>Streptophyta</taxon>
        <taxon>Embryophyta</taxon>
        <taxon>Tracheophyta</taxon>
        <taxon>Spermatophyta</taxon>
        <taxon>Magnoliopsida</taxon>
        <taxon>eudicotyledons</taxon>
        <taxon>Gunneridae</taxon>
        <taxon>Pentapetalae</taxon>
        <taxon>rosids</taxon>
        <taxon>malvids</taxon>
        <taxon>Malvales</taxon>
        <taxon>Malvaceae</taxon>
        <taxon>Helicteroideae</taxon>
        <taxon>Durio</taxon>
    </lineage>
</organism>
<feature type="transmembrane region" description="Helical" evidence="15">
    <location>
        <begin position="286"/>
        <end position="307"/>
    </location>
</feature>
<evidence type="ECO:0000256" key="5">
    <source>
        <dbReference type="ARBA" id="ARBA00022729"/>
    </source>
</evidence>
<evidence type="ECO:0000313" key="19">
    <source>
        <dbReference type="RefSeq" id="XP_022716049.1"/>
    </source>
</evidence>
<dbReference type="InterPro" id="IPR008271">
    <property type="entry name" value="Ser/Thr_kinase_AS"/>
</dbReference>
<dbReference type="RefSeq" id="XP_022716049.1">
    <property type="nucleotide sequence ID" value="XM_022860314.1"/>
</dbReference>
<evidence type="ECO:0000256" key="3">
    <source>
        <dbReference type="ARBA" id="ARBA00022679"/>
    </source>
</evidence>
<dbReference type="CDD" id="cd23509">
    <property type="entry name" value="Gnk2-like"/>
    <property type="match status" value="2"/>
</dbReference>
<dbReference type="PROSITE" id="PS51473">
    <property type="entry name" value="GNK2"/>
    <property type="match status" value="2"/>
</dbReference>
<evidence type="ECO:0000256" key="7">
    <source>
        <dbReference type="ARBA" id="ARBA00022741"/>
    </source>
</evidence>
<evidence type="ECO:0000256" key="1">
    <source>
        <dbReference type="ARBA" id="ARBA00004167"/>
    </source>
</evidence>
<keyword evidence="7 14" id="KW-0547">Nucleotide-binding</keyword>
<evidence type="ECO:0000256" key="14">
    <source>
        <dbReference type="PROSITE-ProRule" id="PRU10141"/>
    </source>
</evidence>
<dbReference type="Gene3D" id="1.10.510.10">
    <property type="entry name" value="Transferase(Phosphotransferase) domain 1"/>
    <property type="match status" value="1"/>
</dbReference>
<dbReference type="FunFam" id="1.10.510.10:FF:000129">
    <property type="entry name" value="cysteine-rich receptor-like protein kinase 10"/>
    <property type="match status" value="1"/>
</dbReference>
<dbReference type="Gene3D" id="3.30.430.20">
    <property type="entry name" value="Gnk2 domain, C-X8-C-X2-C motif"/>
    <property type="match status" value="2"/>
</dbReference>
<dbReference type="InterPro" id="IPR000719">
    <property type="entry name" value="Prot_kinase_dom"/>
</dbReference>
<dbReference type="InterPro" id="IPR002902">
    <property type="entry name" value="GNK2"/>
</dbReference>
<dbReference type="GO" id="GO:0005524">
    <property type="term" value="F:ATP binding"/>
    <property type="evidence" value="ECO:0007669"/>
    <property type="project" value="UniProtKB-UniRule"/>
</dbReference>
<name>A0A6P5WJD1_DURZI</name>
<dbReference type="FunFam" id="3.30.430.20:FF:000012">
    <property type="entry name" value="Cysteine-rich receptor-like protein kinase 25"/>
    <property type="match status" value="1"/>
</dbReference>
<evidence type="ECO:0000256" key="10">
    <source>
        <dbReference type="ARBA" id="ARBA00022989"/>
    </source>
</evidence>
<keyword evidence="3" id="KW-0808">Transferase</keyword>
<keyword evidence="6" id="KW-0677">Repeat</keyword>
<dbReference type="Pfam" id="PF01657">
    <property type="entry name" value="Stress-antifung"/>
    <property type="match status" value="2"/>
</dbReference>
<feature type="domain" description="Protein kinase" evidence="16">
    <location>
        <begin position="347"/>
        <end position="624"/>
    </location>
</feature>
<dbReference type="InterPro" id="IPR011009">
    <property type="entry name" value="Kinase-like_dom_sf"/>
</dbReference>
<evidence type="ECO:0000256" key="9">
    <source>
        <dbReference type="ARBA" id="ARBA00022840"/>
    </source>
</evidence>
<evidence type="ECO:0000256" key="15">
    <source>
        <dbReference type="SAM" id="Phobius"/>
    </source>
</evidence>
<keyword evidence="5" id="KW-0732">Signal</keyword>
<keyword evidence="9 14" id="KW-0067">ATP-binding</keyword>
<keyword evidence="11 15" id="KW-0472">Membrane</keyword>
<feature type="domain" description="Gnk2-homologous" evidence="17">
    <location>
        <begin position="39"/>
        <end position="143"/>
    </location>
</feature>
<dbReference type="PROSITE" id="PS00108">
    <property type="entry name" value="PROTEIN_KINASE_ST"/>
    <property type="match status" value="1"/>
</dbReference>
<evidence type="ECO:0000256" key="6">
    <source>
        <dbReference type="ARBA" id="ARBA00022737"/>
    </source>
</evidence>
<dbReference type="GeneID" id="111275150"/>
<dbReference type="PROSITE" id="PS50011">
    <property type="entry name" value="PROTEIN_KINASE_DOM"/>
    <property type="match status" value="1"/>
</dbReference>
<dbReference type="InterPro" id="IPR017441">
    <property type="entry name" value="Protein_kinase_ATP_BS"/>
</dbReference>
<dbReference type="PANTHER" id="PTHR27002">
    <property type="entry name" value="RECEPTOR-LIKE SERINE/THREONINE-PROTEIN KINASE SD1-8"/>
    <property type="match status" value="1"/>
</dbReference>
<keyword evidence="13" id="KW-0325">Glycoprotein</keyword>
<feature type="binding site" evidence="14">
    <location>
        <position position="375"/>
    </location>
    <ligand>
        <name>ATP</name>
        <dbReference type="ChEBI" id="CHEBI:30616"/>
    </ligand>
</feature>
<dbReference type="FunFam" id="3.30.430.20:FF:000003">
    <property type="entry name" value="Cysteine-rich RLK (RECEPTOR-like protein kinase) 10"/>
    <property type="match status" value="1"/>
</dbReference>
<feature type="domain" description="Gnk2-homologous" evidence="17">
    <location>
        <begin position="149"/>
        <end position="257"/>
    </location>
</feature>
<keyword evidence="18" id="KW-1185">Reference proteome</keyword>
<evidence type="ECO:0000256" key="2">
    <source>
        <dbReference type="ARBA" id="ARBA00022527"/>
    </source>
</evidence>
<dbReference type="AlphaFoldDB" id="A0A6P5WJD1"/>
<gene>
    <name evidence="19" type="primary">LOC111275150</name>
</gene>
<dbReference type="Gene3D" id="3.30.200.20">
    <property type="entry name" value="Phosphorylase Kinase, domain 1"/>
    <property type="match status" value="1"/>
</dbReference>
<dbReference type="GO" id="GO:0004674">
    <property type="term" value="F:protein serine/threonine kinase activity"/>
    <property type="evidence" value="ECO:0007669"/>
    <property type="project" value="UniProtKB-KW"/>
</dbReference>
<dbReference type="OrthoDB" id="688481at2759"/>
<dbReference type="SMART" id="SM00220">
    <property type="entry name" value="S_TKc"/>
    <property type="match status" value="1"/>
</dbReference>
<reference evidence="19" key="1">
    <citation type="submission" date="2025-08" db="UniProtKB">
        <authorList>
            <consortium name="RefSeq"/>
        </authorList>
    </citation>
    <scope>IDENTIFICATION</scope>
    <source>
        <tissue evidence="19">Fruit stalk</tissue>
    </source>
</reference>
<dbReference type="GO" id="GO:0009751">
    <property type="term" value="P:response to salicylic acid"/>
    <property type="evidence" value="ECO:0007669"/>
    <property type="project" value="UniProtKB-ARBA"/>
</dbReference>
<keyword evidence="12" id="KW-0675">Receptor</keyword>
<evidence type="ECO:0000256" key="8">
    <source>
        <dbReference type="ARBA" id="ARBA00022777"/>
    </source>
</evidence>
<dbReference type="InterPro" id="IPR001245">
    <property type="entry name" value="Ser-Thr/Tyr_kinase_cat_dom"/>
</dbReference>